<dbReference type="InterPro" id="IPR040256">
    <property type="entry name" value="At4g02000-like"/>
</dbReference>
<dbReference type="OrthoDB" id="1304206at2759"/>
<evidence type="ECO:0000313" key="4">
    <source>
        <dbReference type="EMBL" id="KAF8394103.1"/>
    </source>
</evidence>
<evidence type="ECO:0000259" key="2">
    <source>
        <dbReference type="Pfam" id="PF07727"/>
    </source>
</evidence>
<evidence type="ECO:0000313" key="5">
    <source>
        <dbReference type="Proteomes" id="UP000655225"/>
    </source>
</evidence>
<evidence type="ECO:0008006" key="6">
    <source>
        <dbReference type="Google" id="ProtNLM"/>
    </source>
</evidence>
<dbReference type="PANTHER" id="PTHR31286:SF180">
    <property type="entry name" value="OS10G0362600 PROTEIN"/>
    <property type="match status" value="1"/>
</dbReference>
<keyword evidence="5" id="KW-1185">Reference proteome</keyword>
<reference evidence="4 5" key="1">
    <citation type="submission" date="2020-04" db="EMBL/GenBank/DDBJ databases">
        <title>Plant Genome Project.</title>
        <authorList>
            <person name="Zhang R.-G."/>
        </authorList>
    </citation>
    <scope>NUCLEOTIDE SEQUENCE [LARGE SCALE GENOMIC DNA]</scope>
    <source>
        <strain evidence="4">YNK0</strain>
        <tissue evidence="4">Leaf</tissue>
    </source>
</reference>
<dbReference type="InterPro" id="IPR025558">
    <property type="entry name" value="DUF4283"/>
</dbReference>
<feature type="region of interest" description="Disordered" evidence="1">
    <location>
        <begin position="742"/>
        <end position="769"/>
    </location>
</feature>
<gene>
    <name evidence="4" type="ORF">HHK36_020308</name>
</gene>
<comment type="caution">
    <text evidence="4">The sequence shown here is derived from an EMBL/GenBank/DDBJ whole genome shotgun (WGS) entry which is preliminary data.</text>
</comment>
<evidence type="ECO:0000256" key="1">
    <source>
        <dbReference type="SAM" id="MobiDB-lite"/>
    </source>
</evidence>
<accession>A0A834YX73</accession>
<dbReference type="Pfam" id="PF14111">
    <property type="entry name" value="DUF4283"/>
    <property type="match status" value="1"/>
</dbReference>
<dbReference type="AlphaFoldDB" id="A0A834YX73"/>
<protein>
    <recommendedName>
        <fullName evidence="6">DUF4283 domain-containing protein</fullName>
    </recommendedName>
</protein>
<name>A0A834YX73_TETSI</name>
<dbReference type="GO" id="GO:0003677">
    <property type="term" value="F:DNA binding"/>
    <property type="evidence" value="ECO:0007669"/>
    <property type="project" value="InterPro"/>
</dbReference>
<proteinExistence type="predicted"/>
<dbReference type="SUPFAM" id="SSF46774">
    <property type="entry name" value="ARID-like"/>
    <property type="match status" value="1"/>
</dbReference>
<dbReference type="Proteomes" id="UP000655225">
    <property type="component" value="Unassembled WGS sequence"/>
</dbReference>
<dbReference type="Pfam" id="PF07727">
    <property type="entry name" value="RVT_2"/>
    <property type="match status" value="1"/>
</dbReference>
<sequence>MAGIRVGSRQELGKSVGESLRFKANEGKIEGPSPVGTDARRMLAGIRNLVGTGYPNRWNKACGFFSSTFGSSSSALDGSPFPQPIAKYEDVIADPELFMVTLRELHVTMKTNFIVGGGSRVRGKTHGVDAQDFLELYIVAAEKGAIVERFGIRRREFHRCSQLKTLKLKLQMGHCVVQITREKKWKDVADLFDFDSAITNTSFVLWKNYISMLQHYEYIYYLGAQGRSYPSVASPSSVGCPVTGVIDGEFKDCYLATVTVGTKKLRGVVFQSPEVPQHPVVQHAASEETWNWDKEEKIKENQIEIEEQEVDHGEQNQENMRQTISTPAPCASSSIVRRSPDARLITPEACLYVDDLLFTGNSQEMFDKFKHAMFKEFEMTDCGLMSYFLGIEVYKEQAAKDTERFATEMEAYKERLRAGSAAPIQQRPSAEETDKAARVKSFAEVAKASRSLVSENINITKTIAVFQGEPALFLTLDESAKLAAPLKLSLVAKYSYGRPSFPAIREFFKLNYHLKFDYHIGVIDSRHLLIRFSVEEDYLTIYLKEYCYINGLLLRFIKWTPNFSAGIEPSIVPVWISLPNLPLHLFQEQILRSIGSAAGKVLCIDGPTKMLTRPNKVRLCVDLDITKSKPSHIWLGIGAAGRWQQIIYEKEIAYCSYCSRQGHSELVCRLALKHVHGAEDIEDTNKDKENSKEGKKIWVRKEKQQNLDFSEDVINKISEHSEEGIEIDKDMDDVPLDKTNIERENDLEDQQTGEEPSEETIIAPHIPSSPDLRFSSKSLEIISNLLQWCKRSSPKRQKCSKEPAEEEEALVSCFKTRKATKKY</sequence>
<dbReference type="EMBL" id="JABCRI010000014">
    <property type="protein sequence ID" value="KAF8394103.1"/>
    <property type="molecule type" value="Genomic_DNA"/>
</dbReference>
<dbReference type="InterPro" id="IPR036431">
    <property type="entry name" value="ARID_dom_sf"/>
</dbReference>
<organism evidence="4 5">
    <name type="scientific">Tetracentron sinense</name>
    <name type="common">Spur-leaf</name>
    <dbReference type="NCBI Taxonomy" id="13715"/>
    <lineage>
        <taxon>Eukaryota</taxon>
        <taxon>Viridiplantae</taxon>
        <taxon>Streptophyta</taxon>
        <taxon>Embryophyta</taxon>
        <taxon>Tracheophyta</taxon>
        <taxon>Spermatophyta</taxon>
        <taxon>Magnoliopsida</taxon>
        <taxon>Trochodendrales</taxon>
        <taxon>Trochodendraceae</taxon>
        <taxon>Tetracentron</taxon>
    </lineage>
</organism>
<evidence type="ECO:0000259" key="3">
    <source>
        <dbReference type="Pfam" id="PF14111"/>
    </source>
</evidence>
<dbReference type="InterPro" id="IPR013103">
    <property type="entry name" value="RVT_2"/>
</dbReference>
<feature type="compositionally biased region" description="Acidic residues" evidence="1">
    <location>
        <begin position="745"/>
        <end position="758"/>
    </location>
</feature>
<dbReference type="PANTHER" id="PTHR31286">
    <property type="entry name" value="GLYCINE-RICH CELL WALL STRUCTURAL PROTEIN 1.8-LIKE"/>
    <property type="match status" value="1"/>
</dbReference>
<feature type="domain" description="DUF4283" evidence="3">
    <location>
        <begin position="486"/>
        <end position="564"/>
    </location>
</feature>
<feature type="domain" description="Reverse transcriptase Ty1/copia-type" evidence="2">
    <location>
        <begin position="350"/>
        <end position="397"/>
    </location>
</feature>